<reference evidence="2" key="2">
    <citation type="journal article" date="2016" name="Int. J. Syst. Evol. Microbiol.">
        <title>Complete genome sequence and cell structure of Limnochorda pilosa, a Gram-negative spore-former within the phylum Firmicutes.</title>
        <authorList>
            <person name="Watanabe M."/>
            <person name="Kojima H."/>
            <person name="Fukui M."/>
        </authorList>
    </citation>
    <scope>NUCLEOTIDE SEQUENCE [LARGE SCALE GENOMIC DNA]</scope>
    <source>
        <strain evidence="2">HC45</strain>
    </source>
</reference>
<dbReference type="InterPro" id="IPR011990">
    <property type="entry name" value="TPR-like_helical_dom_sf"/>
</dbReference>
<dbReference type="SUPFAM" id="SSF48452">
    <property type="entry name" value="TPR-like"/>
    <property type="match status" value="1"/>
</dbReference>
<gene>
    <name evidence="1" type="ORF">LIP_2743</name>
</gene>
<sequence length="432" mass="47174">MDAFGESLRELRRYSGWTQEDLAGRELTRAQISAVERGVAHLSVRGLIALVQRAPDPSQLILSYCDAYPPASSWTELVRFLMLNGWEKLAGSVIATAQAKLASKRGGYAGTSFESSLVAWSLHLKECHTEAATRFATAAALAAAKKRWYEAAQALWDSGQALALSGHLSRALQRFQRSHAAIGSRSNRRALVLRGHLCRSEVEVLRRMGLFHWARDRAGRARTYYRDAGAPVEEGHALSDLGASFLEEGHYRQAEDVLREAHRLLLKEHHDRCISAVTLNLGMALAGMGRFKEAAGLIQTAASTHSSIGAYAHLELARLHAQQGRLDEAKEAVQLAVGRCDLAEEARRLAVQAALGLLSWPVARARILAVARDALNPHEEATVLYEAARYCADCGQPAGASELYLKARFVAQAAWGPDVDARPTTAPEPMKS</sequence>
<evidence type="ECO:0000313" key="1">
    <source>
        <dbReference type="EMBL" id="BAS28573.1"/>
    </source>
</evidence>
<dbReference type="OrthoDB" id="9814553at2"/>
<protein>
    <submittedName>
        <fullName evidence="1">Uncharacterized protein</fullName>
    </submittedName>
</protein>
<proteinExistence type="predicted"/>
<dbReference type="EMBL" id="AP014924">
    <property type="protein sequence ID" value="BAS28573.1"/>
    <property type="molecule type" value="Genomic_DNA"/>
</dbReference>
<dbReference type="InterPro" id="IPR010982">
    <property type="entry name" value="Lambda_DNA-bd_dom_sf"/>
</dbReference>
<dbReference type="KEGG" id="lpil:LIP_2743"/>
<dbReference type="RefSeq" id="WP_144440483.1">
    <property type="nucleotide sequence ID" value="NZ_AP014924.1"/>
</dbReference>
<dbReference type="GO" id="GO:0003677">
    <property type="term" value="F:DNA binding"/>
    <property type="evidence" value="ECO:0007669"/>
    <property type="project" value="InterPro"/>
</dbReference>
<dbReference type="Gene3D" id="1.10.260.40">
    <property type="entry name" value="lambda repressor-like DNA-binding domains"/>
    <property type="match status" value="1"/>
</dbReference>
<accession>A0A0K2SN64</accession>
<dbReference type="SUPFAM" id="SSF47413">
    <property type="entry name" value="lambda repressor-like DNA-binding domains"/>
    <property type="match status" value="1"/>
</dbReference>
<dbReference type="Gene3D" id="1.25.40.10">
    <property type="entry name" value="Tetratricopeptide repeat domain"/>
    <property type="match status" value="1"/>
</dbReference>
<dbReference type="Proteomes" id="UP000065807">
    <property type="component" value="Chromosome"/>
</dbReference>
<evidence type="ECO:0000313" key="2">
    <source>
        <dbReference type="Proteomes" id="UP000065807"/>
    </source>
</evidence>
<dbReference type="InterPro" id="IPR001387">
    <property type="entry name" value="Cro/C1-type_HTH"/>
</dbReference>
<keyword evidence="2" id="KW-1185">Reference proteome</keyword>
<reference evidence="2" key="1">
    <citation type="submission" date="2015-07" db="EMBL/GenBank/DDBJ databases">
        <title>Complete genome sequence and phylogenetic analysis of Limnochorda pilosa.</title>
        <authorList>
            <person name="Watanabe M."/>
            <person name="Kojima H."/>
            <person name="Fukui M."/>
        </authorList>
    </citation>
    <scope>NUCLEOTIDE SEQUENCE [LARGE SCALE GENOMIC DNA]</scope>
    <source>
        <strain evidence="2">HC45</strain>
    </source>
</reference>
<dbReference type="PATRIC" id="fig|1555112.3.peg.2783"/>
<dbReference type="AlphaFoldDB" id="A0A0K2SN64"/>
<dbReference type="CDD" id="cd00093">
    <property type="entry name" value="HTH_XRE"/>
    <property type="match status" value="1"/>
</dbReference>
<name>A0A0K2SN64_LIMPI</name>
<organism evidence="1 2">
    <name type="scientific">Limnochorda pilosa</name>
    <dbReference type="NCBI Taxonomy" id="1555112"/>
    <lineage>
        <taxon>Bacteria</taxon>
        <taxon>Bacillati</taxon>
        <taxon>Bacillota</taxon>
        <taxon>Limnochordia</taxon>
        <taxon>Limnochordales</taxon>
        <taxon>Limnochordaceae</taxon>
        <taxon>Limnochorda</taxon>
    </lineage>
</organism>